<dbReference type="AlphaFoldDB" id="A0A085M5S2"/>
<reference evidence="4 6" key="1">
    <citation type="journal article" date="2014" name="Nat. Genet.">
        <title>Genome and transcriptome of the porcine whipworm Trichuris suis.</title>
        <authorList>
            <person name="Jex A.R."/>
            <person name="Nejsum P."/>
            <person name="Schwarz E.M."/>
            <person name="Hu L."/>
            <person name="Young N.D."/>
            <person name="Hall R.S."/>
            <person name="Korhonen P.K."/>
            <person name="Liao S."/>
            <person name="Thamsborg S."/>
            <person name="Xia J."/>
            <person name="Xu P."/>
            <person name="Wang S."/>
            <person name="Scheerlinck J.P."/>
            <person name="Hofmann A."/>
            <person name="Sternberg P.W."/>
            <person name="Wang J."/>
            <person name="Gasser R.B."/>
        </authorList>
    </citation>
    <scope>NUCLEOTIDE SEQUENCE [LARGE SCALE GENOMIC DNA]</scope>
    <source>
        <strain evidence="5">DCEP-RM93F</strain>
        <strain evidence="4">DCEP-RM93M</strain>
    </source>
</reference>
<proteinExistence type="predicted"/>
<dbReference type="GO" id="GO:0005634">
    <property type="term" value="C:nucleus"/>
    <property type="evidence" value="ECO:0007669"/>
    <property type="project" value="UniProtKB-SubCell"/>
</dbReference>
<evidence type="ECO:0000256" key="1">
    <source>
        <dbReference type="ARBA" id="ARBA00004123"/>
    </source>
</evidence>
<evidence type="ECO:0000256" key="2">
    <source>
        <dbReference type="ARBA" id="ARBA00023242"/>
    </source>
</evidence>
<dbReference type="PANTHER" id="PTHR13129:SF4">
    <property type="entry name" value="DDB1- AND CUL4-ASSOCIATED FACTOR 1"/>
    <property type="match status" value="1"/>
</dbReference>
<dbReference type="EMBL" id="KL367568">
    <property type="protein sequence ID" value="KFD63684.1"/>
    <property type="molecule type" value="Genomic_DNA"/>
</dbReference>
<evidence type="ECO:0000313" key="6">
    <source>
        <dbReference type="Proteomes" id="UP000030764"/>
    </source>
</evidence>
<dbReference type="InterPro" id="IPR011989">
    <property type="entry name" value="ARM-like"/>
</dbReference>
<organism evidence="4 6">
    <name type="scientific">Trichuris suis</name>
    <name type="common">pig whipworm</name>
    <dbReference type="NCBI Taxonomy" id="68888"/>
    <lineage>
        <taxon>Eukaryota</taxon>
        <taxon>Metazoa</taxon>
        <taxon>Ecdysozoa</taxon>
        <taxon>Nematoda</taxon>
        <taxon>Enoplea</taxon>
        <taxon>Dorylaimia</taxon>
        <taxon>Trichinellida</taxon>
        <taxon>Trichuridae</taxon>
        <taxon>Trichuris</taxon>
    </lineage>
</organism>
<protein>
    <submittedName>
        <fullName evidence="4">Uncharacterized protein</fullName>
    </submittedName>
</protein>
<evidence type="ECO:0000313" key="4">
    <source>
        <dbReference type="EMBL" id="KFD52568.1"/>
    </source>
</evidence>
<dbReference type="PANTHER" id="PTHR13129">
    <property type="entry name" value="VPRBP PROTEIN-RELATED"/>
    <property type="match status" value="1"/>
</dbReference>
<dbReference type="Gene3D" id="1.25.10.10">
    <property type="entry name" value="Leucine-rich Repeat Variant"/>
    <property type="match status" value="1"/>
</dbReference>
<evidence type="ECO:0000313" key="5">
    <source>
        <dbReference type="EMBL" id="KFD63684.1"/>
    </source>
</evidence>
<dbReference type="InterPro" id="IPR033270">
    <property type="entry name" value="VPRBP/DCAF1"/>
</dbReference>
<dbReference type="EMBL" id="KL363226">
    <property type="protein sequence ID" value="KFD52568.1"/>
    <property type="molecule type" value="Genomic_DNA"/>
</dbReference>
<comment type="subcellular location">
    <subcellularLocation>
        <location evidence="1">Nucleus</location>
    </subcellularLocation>
</comment>
<accession>A0A085M5S2</accession>
<name>A0A085M5S2_9BILA</name>
<gene>
    <name evidence="4" type="ORF">M513_06602</name>
    <name evidence="5" type="ORF">M514_06602</name>
</gene>
<keyword evidence="6" id="KW-1185">Reference proteome</keyword>
<feature type="region of interest" description="Disordered" evidence="3">
    <location>
        <begin position="247"/>
        <end position="266"/>
    </location>
</feature>
<dbReference type="SUPFAM" id="SSF48371">
    <property type="entry name" value="ARM repeat"/>
    <property type="match status" value="1"/>
</dbReference>
<dbReference type="Proteomes" id="UP000030758">
    <property type="component" value="Unassembled WGS sequence"/>
</dbReference>
<dbReference type="GO" id="GO:0080008">
    <property type="term" value="C:Cul4-RING E3 ubiquitin ligase complex"/>
    <property type="evidence" value="ECO:0007669"/>
    <property type="project" value="TreeGrafter"/>
</dbReference>
<evidence type="ECO:0000256" key="3">
    <source>
        <dbReference type="SAM" id="MobiDB-lite"/>
    </source>
</evidence>
<dbReference type="InterPro" id="IPR016024">
    <property type="entry name" value="ARM-type_fold"/>
</dbReference>
<dbReference type="GO" id="GO:0016567">
    <property type="term" value="P:protein ubiquitination"/>
    <property type="evidence" value="ECO:0007669"/>
    <property type="project" value="InterPro"/>
</dbReference>
<sequence>MIDPIIDVDEFSAEFSKYNSTLREVCNLFADILTYTEGRVSLLHRFASKIEKLFDEFLQCDPDLFDDQLMATIPETNDFKILIMELRSHPHVMERIFCVDLLEEDLSEDLYSAAARICMTIAPFVHLKAFAEHENIMSILFKHAKSEHVELQTYALGLLSAMMNYMEYEGLENDRVSLARIVLQRLSAITGSPDDVVSAVSVVREDGPSVSTIACSNTQCQNGSTNDTAKESMEASSLNFEESAASSSEAKSYANGNNGSEDGVRPKGYSLHPLTVDIRHRVILCFLAHEWGRSSIIPYAVEANLVEKLYTYLDENAAWNPWTVLNAIRCLEAMFSHPKVARVFVANDGVHRLLRIKPDTLPGTAIPAALCQLAQQGEAMESMCMMSHGAFRELIEYIVRVLECSHESARYDAADFLAMCFGFRRPLEHFDSLHGLRAICNNLGRIRENAQNASLTDGNYSLVWNNMARCFGTALKRYLEAHMLQKLEQLQQSSPALWSKQARRYHNIERTFVNEVGTIAEPQVSCPFKVAVAFGECKSRILHELVFQTLFSDRDFARECVTFLRENCSHCLDWYPIKELRRNDTIQVLIGLIDDCLTKLTVSSCQDCLSAILTVLWYASVSPVVQFDLTYTPHGEVRRNLFRYFSTLSIRASSFLLSSSDAK</sequence>
<keyword evidence="2" id="KW-0539">Nucleus</keyword>
<feature type="region of interest" description="Disordered" evidence="3">
    <location>
        <begin position="220"/>
        <end position="241"/>
    </location>
</feature>
<dbReference type="Proteomes" id="UP000030764">
    <property type="component" value="Unassembled WGS sequence"/>
</dbReference>